<name>A0A8J5VWS3_ZIZPA</name>
<evidence type="ECO:0000313" key="3">
    <source>
        <dbReference type="Proteomes" id="UP000729402"/>
    </source>
</evidence>
<sequence length="237" mass="25524">MTTNLWPFPRRTPPTSAPTTPPTPPWTVPSTPTPPWSAPSSPRTSSPLHVVHCVGFVARNRRRASLLQVCATDHHGMCASAKASDYDERSDDVDRQIRPTAGPLSASAGLRVVLYIVVRTAARVVALHKHRHRHTREVIEPCPPGRQLLQIHDACSGSVVLPPDACPRSQICTTAATLAVCSMARVAVLHAPLRLIVVVARRAASSSVPHHGAHGATSHHSTRRSAPLRVAHSAMPR</sequence>
<protein>
    <submittedName>
        <fullName evidence="2">Uncharacterized protein</fullName>
    </submittedName>
</protein>
<dbReference type="Proteomes" id="UP000729402">
    <property type="component" value="Unassembled WGS sequence"/>
</dbReference>
<reference evidence="2" key="2">
    <citation type="submission" date="2021-02" db="EMBL/GenBank/DDBJ databases">
        <authorList>
            <person name="Kimball J.A."/>
            <person name="Haas M.W."/>
            <person name="Macchietto M."/>
            <person name="Kono T."/>
            <person name="Duquette J."/>
            <person name="Shao M."/>
        </authorList>
    </citation>
    <scope>NUCLEOTIDE SEQUENCE</scope>
    <source>
        <tissue evidence="2">Fresh leaf tissue</tissue>
    </source>
</reference>
<feature type="region of interest" description="Disordered" evidence="1">
    <location>
        <begin position="207"/>
        <end position="237"/>
    </location>
</feature>
<reference evidence="2" key="1">
    <citation type="journal article" date="2021" name="bioRxiv">
        <title>Whole Genome Assembly and Annotation of Northern Wild Rice, Zizania palustris L., Supports a Whole Genome Duplication in the Zizania Genus.</title>
        <authorList>
            <person name="Haas M."/>
            <person name="Kono T."/>
            <person name="Macchietto M."/>
            <person name="Millas R."/>
            <person name="McGilp L."/>
            <person name="Shao M."/>
            <person name="Duquette J."/>
            <person name="Hirsch C.N."/>
            <person name="Kimball J."/>
        </authorList>
    </citation>
    <scope>NUCLEOTIDE SEQUENCE</scope>
    <source>
        <tissue evidence="2">Fresh leaf tissue</tissue>
    </source>
</reference>
<evidence type="ECO:0000256" key="1">
    <source>
        <dbReference type="SAM" id="MobiDB-lite"/>
    </source>
</evidence>
<dbReference type="AlphaFoldDB" id="A0A8J5VWS3"/>
<comment type="caution">
    <text evidence="2">The sequence shown here is derived from an EMBL/GenBank/DDBJ whole genome shotgun (WGS) entry which is preliminary data.</text>
</comment>
<gene>
    <name evidence="2" type="ORF">GUJ93_ZPchr0003g17054</name>
</gene>
<organism evidence="2 3">
    <name type="scientific">Zizania palustris</name>
    <name type="common">Northern wild rice</name>
    <dbReference type="NCBI Taxonomy" id="103762"/>
    <lineage>
        <taxon>Eukaryota</taxon>
        <taxon>Viridiplantae</taxon>
        <taxon>Streptophyta</taxon>
        <taxon>Embryophyta</taxon>
        <taxon>Tracheophyta</taxon>
        <taxon>Spermatophyta</taxon>
        <taxon>Magnoliopsida</taxon>
        <taxon>Liliopsida</taxon>
        <taxon>Poales</taxon>
        <taxon>Poaceae</taxon>
        <taxon>BOP clade</taxon>
        <taxon>Oryzoideae</taxon>
        <taxon>Oryzeae</taxon>
        <taxon>Zizaniinae</taxon>
        <taxon>Zizania</taxon>
    </lineage>
</organism>
<feature type="compositionally biased region" description="Low complexity" evidence="1">
    <location>
        <begin position="207"/>
        <end position="219"/>
    </location>
</feature>
<feature type="compositionally biased region" description="Pro residues" evidence="1">
    <location>
        <begin position="10"/>
        <end position="37"/>
    </location>
</feature>
<accession>A0A8J5VWS3</accession>
<dbReference type="EMBL" id="JAAALK010000286">
    <property type="protein sequence ID" value="KAG8062118.1"/>
    <property type="molecule type" value="Genomic_DNA"/>
</dbReference>
<proteinExistence type="predicted"/>
<keyword evidence="3" id="KW-1185">Reference proteome</keyword>
<feature type="region of interest" description="Disordered" evidence="1">
    <location>
        <begin position="1"/>
        <end position="45"/>
    </location>
</feature>
<evidence type="ECO:0000313" key="2">
    <source>
        <dbReference type="EMBL" id="KAG8062118.1"/>
    </source>
</evidence>